<evidence type="ECO:0000259" key="2">
    <source>
        <dbReference type="PROSITE" id="PS50966"/>
    </source>
</evidence>
<dbReference type="Pfam" id="PF04434">
    <property type="entry name" value="SWIM"/>
    <property type="match status" value="1"/>
</dbReference>
<feature type="domain" description="SWIM-type" evidence="2">
    <location>
        <begin position="121"/>
        <end position="156"/>
    </location>
</feature>
<reference evidence="4" key="1">
    <citation type="submission" date="2023-01" db="EMBL/GenBank/DDBJ databases">
        <title>Key to firefly adult light organ development and bioluminescence: homeobox transcription factors regulate luciferase expression and transportation to peroxisome.</title>
        <authorList>
            <person name="Fu X."/>
        </authorList>
    </citation>
    <scope>NUCLEOTIDE SEQUENCE [LARGE SCALE GENOMIC DNA]</scope>
</reference>
<dbReference type="EMBL" id="JARPUR010000002">
    <property type="protein sequence ID" value="KAK4882466.1"/>
    <property type="molecule type" value="Genomic_DNA"/>
</dbReference>
<dbReference type="InterPro" id="IPR019080">
    <property type="entry name" value="YqaJ_viral_recombinase"/>
</dbReference>
<dbReference type="Gene3D" id="3.90.320.10">
    <property type="match status" value="1"/>
</dbReference>
<dbReference type="Pfam" id="PF09588">
    <property type="entry name" value="YqaJ"/>
    <property type="match status" value="1"/>
</dbReference>
<organism evidence="3 4">
    <name type="scientific">Aquatica leii</name>
    <dbReference type="NCBI Taxonomy" id="1421715"/>
    <lineage>
        <taxon>Eukaryota</taxon>
        <taxon>Metazoa</taxon>
        <taxon>Ecdysozoa</taxon>
        <taxon>Arthropoda</taxon>
        <taxon>Hexapoda</taxon>
        <taxon>Insecta</taxon>
        <taxon>Pterygota</taxon>
        <taxon>Neoptera</taxon>
        <taxon>Endopterygota</taxon>
        <taxon>Coleoptera</taxon>
        <taxon>Polyphaga</taxon>
        <taxon>Elateriformia</taxon>
        <taxon>Elateroidea</taxon>
        <taxon>Lampyridae</taxon>
        <taxon>Luciolinae</taxon>
        <taxon>Aquatica</taxon>
    </lineage>
</organism>
<dbReference type="InterPro" id="IPR007527">
    <property type="entry name" value="Znf_SWIM"/>
</dbReference>
<dbReference type="GO" id="GO:0008270">
    <property type="term" value="F:zinc ion binding"/>
    <property type="evidence" value="ECO:0007669"/>
    <property type="project" value="UniProtKB-KW"/>
</dbReference>
<comment type="caution">
    <text evidence="3">The sequence shown here is derived from an EMBL/GenBank/DDBJ whole genome shotgun (WGS) entry which is preliminary data.</text>
</comment>
<keyword evidence="1" id="KW-0862">Zinc</keyword>
<evidence type="ECO:0000313" key="4">
    <source>
        <dbReference type="Proteomes" id="UP001353858"/>
    </source>
</evidence>
<sequence length="386" mass="44136">MDLLAFTREVPRFYLKNFKKSIRPARSVTQDLKFSDGGHYPGKLEKQLRYKCFINKIMTTKHILSVTMIANYFKDNLSLLHRGENSYSSGNVNKTVYEPNMQPPLLKGEVKASVKNRTYNVEMLLDVNEGILEGTCTCPRGQVLCHHMAAVCFHAHYNISVTDIACAWSAPRPSTSEDVRKLKDMFPEKKIYNPLKKNISSESIDNFKKEVSSLMIGYSWLLRETPQQASQNVVDIENILLSKEYSTAQDKEVFLNMMCKMEWDAIKQVVLLTIGQATNEHWLIAKRHRLTSSKFGIVLSACSKNKYPKSLFISLLDGYDLNGVQAVQWGRHHEAVAVATFEAATVVWTPSECEITEIYKDEEWNSNISTLKEFYLTKFIPFLCGQ</sequence>
<dbReference type="InterPro" id="IPR011604">
    <property type="entry name" value="PDDEXK-like_dom_sf"/>
</dbReference>
<keyword evidence="1" id="KW-0479">Metal-binding</keyword>
<evidence type="ECO:0000256" key="1">
    <source>
        <dbReference type="PROSITE-ProRule" id="PRU00325"/>
    </source>
</evidence>
<protein>
    <recommendedName>
        <fullName evidence="2">SWIM-type domain-containing protein</fullName>
    </recommendedName>
</protein>
<dbReference type="PANTHER" id="PTHR39953">
    <property type="entry name" value="RE54151P"/>
    <property type="match status" value="1"/>
</dbReference>
<proteinExistence type="predicted"/>
<gene>
    <name evidence="3" type="ORF">RN001_005785</name>
</gene>
<dbReference type="PROSITE" id="PS50966">
    <property type="entry name" value="ZF_SWIM"/>
    <property type="match status" value="1"/>
</dbReference>
<dbReference type="Proteomes" id="UP001353858">
    <property type="component" value="Unassembled WGS sequence"/>
</dbReference>
<dbReference type="PANTHER" id="PTHR39953:SF1">
    <property type="entry name" value="RE54151P"/>
    <property type="match status" value="1"/>
</dbReference>
<dbReference type="AlphaFoldDB" id="A0AAN7SAT3"/>
<accession>A0AAN7SAT3</accession>
<evidence type="ECO:0000313" key="3">
    <source>
        <dbReference type="EMBL" id="KAK4882466.1"/>
    </source>
</evidence>
<keyword evidence="1" id="KW-0863">Zinc-finger</keyword>
<keyword evidence="4" id="KW-1185">Reference proteome</keyword>
<name>A0AAN7SAT3_9COLE</name>